<name>A0A3S0ZE04_ELYCH</name>
<sequence>MVLQVMIGGFFICLNPVNCQNWSAGYADDTVLLAESQNDLQNLVTIIEEHSGKYGLLMNVKKTKVMVISKKEPPKAEIKVKGKSIEQIDQFVYLGQLITTDGRSDSEIKRRITIAKNAFSKYSQILTNKRKRVVEGKVEGKRGRGRKRQSWLANIQETSQLRLSVACEAALDREHWRRMTAHLGDGTAQR</sequence>
<feature type="signal peptide" evidence="1">
    <location>
        <begin position="1"/>
        <end position="19"/>
    </location>
</feature>
<keyword evidence="4" id="KW-1185">Reference proteome</keyword>
<dbReference type="PROSITE" id="PS50878">
    <property type="entry name" value="RT_POL"/>
    <property type="match status" value="1"/>
</dbReference>
<accession>A0A3S0ZE04</accession>
<reference evidence="3 4" key="1">
    <citation type="submission" date="2019-01" db="EMBL/GenBank/DDBJ databases">
        <title>A draft genome assembly of the solar-powered sea slug Elysia chlorotica.</title>
        <authorList>
            <person name="Cai H."/>
            <person name="Li Q."/>
            <person name="Fang X."/>
            <person name="Li J."/>
            <person name="Curtis N.E."/>
            <person name="Altenburger A."/>
            <person name="Shibata T."/>
            <person name="Feng M."/>
            <person name="Maeda T."/>
            <person name="Schwartz J.A."/>
            <person name="Shigenobu S."/>
            <person name="Lundholm N."/>
            <person name="Nishiyama T."/>
            <person name="Yang H."/>
            <person name="Hasebe M."/>
            <person name="Li S."/>
            <person name="Pierce S.K."/>
            <person name="Wang J."/>
        </authorList>
    </citation>
    <scope>NUCLEOTIDE SEQUENCE [LARGE SCALE GENOMIC DNA]</scope>
    <source>
        <strain evidence="3">EC2010</strain>
        <tissue evidence="3">Whole organism of an adult</tissue>
    </source>
</reference>
<feature type="chain" id="PRO_5018574035" description="Reverse transcriptase domain-containing protein" evidence="1">
    <location>
        <begin position="20"/>
        <end position="190"/>
    </location>
</feature>
<feature type="domain" description="Reverse transcriptase" evidence="2">
    <location>
        <begin position="1"/>
        <end position="98"/>
    </location>
</feature>
<dbReference type="Pfam" id="PF00078">
    <property type="entry name" value="RVT_1"/>
    <property type="match status" value="1"/>
</dbReference>
<dbReference type="InterPro" id="IPR000477">
    <property type="entry name" value="RT_dom"/>
</dbReference>
<dbReference type="PANTHER" id="PTHR47027:SF20">
    <property type="entry name" value="REVERSE TRANSCRIPTASE-LIKE PROTEIN WITH RNA-DIRECTED DNA POLYMERASE DOMAIN"/>
    <property type="match status" value="1"/>
</dbReference>
<organism evidence="3 4">
    <name type="scientific">Elysia chlorotica</name>
    <name type="common">Eastern emerald elysia</name>
    <name type="synonym">Sea slug</name>
    <dbReference type="NCBI Taxonomy" id="188477"/>
    <lineage>
        <taxon>Eukaryota</taxon>
        <taxon>Metazoa</taxon>
        <taxon>Spiralia</taxon>
        <taxon>Lophotrochozoa</taxon>
        <taxon>Mollusca</taxon>
        <taxon>Gastropoda</taxon>
        <taxon>Heterobranchia</taxon>
        <taxon>Euthyneura</taxon>
        <taxon>Panpulmonata</taxon>
        <taxon>Sacoglossa</taxon>
        <taxon>Placobranchoidea</taxon>
        <taxon>Plakobranchidae</taxon>
        <taxon>Elysia</taxon>
    </lineage>
</organism>
<dbReference type="Proteomes" id="UP000271974">
    <property type="component" value="Unassembled WGS sequence"/>
</dbReference>
<evidence type="ECO:0000259" key="2">
    <source>
        <dbReference type="PROSITE" id="PS50878"/>
    </source>
</evidence>
<dbReference type="EMBL" id="RQTK01001013">
    <property type="protein sequence ID" value="RUS72821.1"/>
    <property type="molecule type" value="Genomic_DNA"/>
</dbReference>
<dbReference type="OrthoDB" id="6145657at2759"/>
<comment type="caution">
    <text evidence="3">The sequence shown here is derived from an EMBL/GenBank/DDBJ whole genome shotgun (WGS) entry which is preliminary data.</text>
</comment>
<dbReference type="STRING" id="188477.A0A3S0ZE04"/>
<proteinExistence type="predicted"/>
<dbReference type="AlphaFoldDB" id="A0A3S0ZE04"/>
<evidence type="ECO:0000256" key="1">
    <source>
        <dbReference type="SAM" id="SignalP"/>
    </source>
</evidence>
<gene>
    <name evidence="3" type="ORF">EGW08_019414</name>
</gene>
<keyword evidence="1" id="KW-0732">Signal</keyword>
<dbReference type="InterPro" id="IPR043502">
    <property type="entry name" value="DNA/RNA_pol_sf"/>
</dbReference>
<evidence type="ECO:0000313" key="3">
    <source>
        <dbReference type="EMBL" id="RUS72821.1"/>
    </source>
</evidence>
<dbReference type="PANTHER" id="PTHR47027">
    <property type="entry name" value="REVERSE TRANSCRIPTASE DOMAIN-CONTAINING PROTEIN"/>
    <property type="match status" value="1"/>
</dbReference>
<dbReference type="SUPFAM" id="SSF56672">
    <property type="entry name" value="DNA/RNA polymerases"/>
    <property type="match status" value="1"/>
</dbReference>
<evidence type="ECO:0000313" key="4">
    <source>
        <dbReference type="Proteomes" id="UP000271974"/>
    </source>
</evidence>
<protein>
    <recommendedName>
        <fullName evidence="2">Reverse transcriptase domain-containing protein</fullName>
    </recommendedName>
</protein>